<feature type="region of interest" description="Disordered" evidence="1">
    <location>
        <begin position="421"/>
        <end position="442"/>
    </location>
</feature>
<reference evidence="2 3" key="1">
    <citation type="submission" date="2018-10" db="EMBL/GenBank/DDBJ databases">
        <authorList>
            <consortium name="Pathogen Informatics"/>
        </authorList>
    </citation>
    <scope>NUCLEOTIDE SEQUENCE [LARGE SCALE GENOMIC DNA]</scope>
</reference>
<keyword evidence="3" id="KW-1185">Reference proteome</keyword>
<name>A0A0R3UMB7_MESCO</name>
<gene>
    <name evidence="2" type="ORF">MCOS_LOCUS8884</name>
</gene>
<protein>
    <submittedName>
        <fullName evidence="2">Uncharacterized protein</fullName>
    </submittedName>
</protein>
<dbReference type="OrthoDB" id="6286666at2759"/>
<evidence type="ECO:0000256" key="1">
    <source>
        <dbReference type="SAM" id="MobiDB-lite"/>
    </source>
</evidence>
<evidence type="ECO:0000313" key="3">
    <source>
        <dbReference type="Proteomes" id="UP000267029"/>
    </source>
</evidence>
<feature type="region of interest" description="Disordered" evidence="1">
    <location>
        <begin position="106"/>
        <end position="130"/>
    </location>
</feature>
<dbReference type="AlphaFoldDB" id="A0A0R3UMB7"/>
<evidence type="ECO:0000313" key="2">
    <source>
        <dbReference type="EMBL" id="VDD82881.1"/>
    </source>
</evidence>
<dbReference type="EMBL" id="UXSR01005590">
    <property type="protein sequence ID" value="VDD82881.1"/>
    <property type="molecule type" value="Genomic_DNA"/>
</dbReference>
<dbReference type="Proteomes" id="UP000267029">
    <property type="component" value="Unassembled WGS sequence"/>
</dbReference>
<accession>A0A0R3UMB7</accession>
<proteinExistence type="predicted"/>
<feature type="region of interest" description="Disordered" evidence="1">
    <location>
        <begin position="1"/>
        <end position="20"/>
    </location>
</feature>
<dbReference type="STRING" id="53468.A0A0R3UMB7"/>
<feature type="compositionally biased region" description="Pro residues" evidence="1">
    <location>
        <begin position="115"/>
        <end position="130"/>
    </location>
</feature>
<sequence>MTADLELQEDAIPPRGQVQSDNLKLASAGSIFLATGGTTSSSSQNSSLHKGAGEAHITSEGNVEGGHCVEAGDGGVQTGDASLHNDDPNSVSPYASTSLIEQLRRGSGRGTFPDVIPPPPRYPPPPVPPDSPPAIPGGGGVAYHQTTYTPDECHYAQSDLQKTEEPPFVGAYSTTLSGAYIPGPPPSYPQEQYWGNGAPGVMCYMQQPVVTLSGQMCEGVVRSNKRSQRAGINSPTGISDLARRSQLKNLQIAREKDGGGGGGINVTLHKPIKHLISVCAYTGFNSKRQNRPALRPIGQQLASFPVHYLLYPLPLSRRSVRTSFQRLSEIVPNIAAVVDATWPDGALYMPHMMAKGLGAMQPSMPAAPTFMTQQRGPPSYHHPAPPITGDHQAMMLMMQQQQQSAHPISVLADDVVLPTSTLTHPNRSHHVPPLTSPIHADN</sequence>
<organism evidence="2 3">
    <name type="scientific">Mesocestoides corti</name>
    <name type="common">Flatworm</name>
    <dbReference type="NCBI Taxonomy" id="53468"/>
    <lineage>
        <taxon>Eukaryota</taxon>
        <taxon>Metazoa</taxon>
        <taxon>Spiralia</taxon>
        <taxon>Lophotrochozoa</taxon>
        <taxon>Platyhelminthes</taxon>
        <taxon>Cestoda</taxon>
        <taxon>Eucestoda</taxon>
        <taxon>Cyclophyllidea</taxon>
        <taxon>Mesocestoididae</taxon>
        <taxon>Mesocestoides</taxon>
    </lineage>
</organism>